<gene>
    <name evidence="1" type="ORF">V6N12_062197</name>
</gene>
<comment type="caution">
    <text evidence="1">The sequence shown here is derived from an EMBL/GenBank/DDBJ whole genome shotgun (WGS) entry which is preliminary data.</text>
</comment>
<evidence type="ECO:0000313" key="2">
    <source>
        <dbReference type="Proteomes" id="UP001472677"/>
    </source>
</evidence>
<dbReference type="Proteomes" id="UP001472677">
    <property type="component" value="Unassembled WGS sequence"/>
</dbReference>
<accession>A0ABR2F875</accession>
<evidence type="ECO:0000313" key="1">
    <source>
        <dbReference type="EMBL" id="KAK8574507.1"/>
    </source>
</evidence>
<sequence>MRELVMDRVLEIVGNGGGSKIEIVVKMVGDDNVSGVDGQLNSRMSELEGWSVEDESLNGDDELKMMRV</sequence>
<protein>
    <submittedName>
        <fullName evidence="1">Uncharacterized protein</fullName>
    </submittedName>
</protein>
<organism evidence="1 2">
    <name type="scientific">Hibiscus sabdariffa</name>
    <name type="common">roselle</name>
    <dbReference type="NCBI Taxonomy" id="183260"/>
    <lineage>
        <taxon>Eukaryota</taxon>
        <taxon>Viridiplantae</taxon>
        <taxon>Streptophyta</taxon>
        <taxon>Embryophyta</taxon>
        <taxon>Tracheophyta</taxon>
        <taxon>Spermatophyta</taxon>
        <taxon>Magnoliopsida</taxon>
        <taxon>eudicotyledons</taxon>
        <taxon>Gunneridae</taxon>
        <taxon>Pentapetalae</taxon>
        <taxon>rosids</taxon>
        <taxon>malvids</taxon>
        <taxon>Malvales</taxon>
        <taxon>Malvaceae</taxon>
        <taxon>Malvoideae</taxon>
        <taxon>Hibiscus</taxon>
    </lineage>
</organism>
<dbReference type="EMBL" id="JBBPBM010000007">
    <property type="protein sequence ID" value="KAK8574507.1"/>
    <property type="molecule type" value="Genomic_DNA"/>
</dbReference>
<proteinExistence type="predicted"/>
<name>A0ABR2F875_9ROSI</name>
<reference evidence="1 2" key="1">
    <citation type="journal article" date="2024" name="G3 (Bethesda)">
        <title>Genome assembly of Hibiscus sabdariffa L. provides insights into metabolisms of medicinal natural products.</title>
        <authorList>
            <person name="Kim T."/>
        </authorList>
    </citation>
    <scope>NUCLEOTIDE SEQUENCE [LARGE SCALE GENOMIC DNA]</scope>
    <source>
        <strain evidence="1">TK-2024</strain>
        <tissue evidence="1">Old leaves</tissue>
    </source>
</reference>
<keyword evidence="2" id="KW-1185">Reference proteome</keyword>